<gene>
    <name evidence="5" type="ORF">ACFQKB_33665</name>
</gene>
<evidence type="ECO:0000313" key="5">
    <source>
        <dbReference type="EMBL" id="MFC6884749.1"/>
    </source>
</evidence>
<comment type="caution">
    <text evidence="5">The sequence shown here is derived from an EMBL/GenBank/DDBJ whole genome shotgun (WGS) entry which is preliminary data.</text>
</comment>
<keyword evidence="3" id="KW-0560">Oxidoreductase</keyword>
<evidence type="ECO:0000256" key="1">
    <source>
        <dbReference type="ARBA" id="ARBA00022630"/>
    </source>
</evidence>
<dbReference type="InterPro" id="IPR016167">
    <property type="entry name" value="FAD-bd_PCMH_sub1"/>
</dbReference>
<dbReference type="Gene3D" id="3.30.465.10">
    <property type="match status" value="1"/>
</dbReference>
<dbReference type="Gene3D" id="3.30.43.10">
    <property type="entry name" value="Uridine Diphospho-n-acetylenolpyruvylglucosamine Reductase, domain 2"/>
    <property type="match status" value="1"/>
</dbReference>
<dbReference type="InterPro" id="IPR016169">
    <property type="entry name" value="FAD-bd_PCMH_sub2"/>
</dbReference>
<evidence type="ECO:0000256" key="3">
    <source>
        <dbReference type="ARBA" id="ARBA00023002"/>
    </source>
</evidence>
<dbReference type="InterPro" id="IPR036683">
    <property type="entry name" value="CO_DH_flav_C_dom_sf"/>
</dbReference>
<dbReference type="SUPFAM" id="SSF55447">
    <property type="entry name" value="CO dehydrogenase flavoprotein C-terminal domain-like"/>
    <property type="match status" value="1"/>
</dbReference>
<dbReference type="Gene3D" id="3.30.390.50">
    <property type="entry name" value="CO dehydrogenase flavoprotein, C-terminal domain"/>
    <property type="match status" value="1"/>
</dbReference>
<dbReference type="Proteomes" id="UP001596380">
    <property type="component" value="Unassembled WGS sequence"/>
</dbReference>
<dbReference type="PANTHER" id="PTHR42659">
    <property type="entry name" value="XANTHINE DEHYDROGENASE SUBUNIT C-RELATED"/>
    <property type="match status" value="1"/>
</dbReference>
<dbReference type="SUPFAM" id="SSF56176">
    <property type="entry name" value="FAD-binding/transporter-associated domain-like"/>
    <property type="match status" value="1"/>
</dbReference>
<dbReference type="PROSITE" id="PS51387">
    <property type="entry name" value="FAD_PCMH"/>
    <property type="match status" value="1"/>
</dbReference>
<dbReference type="EMBL" id="JBHSXS010000030">
    <property type="protein sequence ID" value="MFC6884749.1"/>
    <property type="molecule type" value="Genomic_DNA"/>
</dbReference>
<dbReference type="InterPro" id="IPR005107">
    <property type="entry name" value="CO_DH_flav_C"/>
</dbReference>
<protein>
    <submittedName>
        <fullName evidence="5">FAD binding domain-containing protein</fullName>
    </submittedName>
</protein>
<keyword evidence="2" id="KW-0274">FAD</keyword>
<accession>A0ABW2CSF5</accession>
<feature type="domain" description="FAD-binding PCMH-type" evidence="4">
    <location>
        <begin position="1"/>
        <end position="169"/>
    </location>
</feature>
<dbReference type="SMART" id="SM01092">
    <property type="entry name" value="CO_deh_flav_C"/>
    <property type="match status" value="1"/>
</dbReference>
<organism evidence="5 6">
    <name type="scientific">Actinomadura yumaensis</name>
    <dbReference type="NCBI Taxonomy" id="111807"/>
    <lineage>
        <taxon>Bacteria</taxon>
        <taxon>Bacillati</taxon>
        <taxon>Actinomycetota</taxon>
        <taxon>Actinomycetes</taxon>
        <taxon>Streptosporangiales</taxon>
        <taxon>Thermomonosporaceae</taxon>
        <taxon>Actinomadura</taxon>
    </lineage>
</organism>
<keyword evidence="1" id="KW-0285">Flavoprotein</keyword>
<evidence type="ECO:0000256" key="2">
    <source>
        <dbReference type="ARBA" id="ARBA00022827"/>
    </source>
</evidence>
<dbReference type="Pfam" id="PF03450">
    <property type="entry name" value="CO_deh_flav_C"/>
    <property type="match status" value="1"/>
</dbReference>
<sequence length="286" mass="30466">MEFVRAADWQDALAAKAAGAAVTPMAGATDVMVEVNAGRSRPPVLLDLGPVAELAEWERSESSIRIGAGVTFARLIDELAGHLPGLAQAARTVGSRQIRNRATIGGNLGTAAAKGISHPLLLACNARIEVASAARGTRQIPADDFYRPGGNTLSADELIHSVHVRIASGPQYFAKVGHRNAMVTALCSFAIALHPCRHQVGTGIGAAASTPRRARAAEDFLSAELDWQGREPVPPATVERFAQLVREAADPVDDIRATAAYRRHALAIIARRTLLWSWTHYTKTPP</sequence>
<dbReference type="RefSeq" id="WP_160821084.1">
    <property type="nucleotide sequence ID" value="NZ_JBHSXE010000001.1"/>
</dbReference>
<dbReference type="PANTHER" id="PTHR42659:SF2">
    <property type="entry name" value="XANTHINE DEHYDROGENASE SUBUNIT C-RELATED"/>
    <property type="match status" value="1"/>
</dbReference>
<evidence type="ECO:0000259" key="4">
    <source>
        <dbReference type="PROSITE" id="PS51387"/>
    </source>
</evidence>
<dbReference type="Pfam" id="PF00941">
    <property type="entry name" value="FAD_binding_5"/>
    <property type="match status" value="1"/>
</dbReference>
<reference evidence="6" key="1">
    <citation type="journal article" date="2019" name="Int. J. Syst. Evol. Microbiol.">
        <title>The Global Catalogue of Microorganisms (GCM) 10K type strain sequencing project: providing services to taxonomists for standard genome sequencing and annotation.</title>
        <authorList>
            <consortium name="The Broad Institute Genomics Platform"/>
            <consortium name="The Broad Institute Genome Sequencing Center for Infectious Disease"/>
            <person name="Wu L."/>
            <person name="Ma J."/>
        </authorList>
    </citation>
    <scope>NUCLEOTIDE SEQUENCE [LARGE SCALE GENOMIC DNA]</scope>
    <source>
        <strain evidence="6">JCM 3369</strain>
    </source>
</reference>
<proteinExistence type="predicted"/>
<dbReference type="InterPro" id="IPR016166">
    <property type="entry name" value="FAD-bd_PCMH"/>
</dbReference>
<dbReference type="InterPro" id="IPR002346">
    <property type="entry name" value="Mopterin_DH_FAD-bd"/>
</dbReference>
<dbReference type="InterPro" id="IPR051312">
    <property type="entry name" value="Diverse_Substr_Oxidored"/>
</dbReference>
<name>A0ABW2CSF5_9ACTN</name>
<keyword evidence="6" id="KW-1185">Reference proteome</keyword>
<evidence type="ECO:0000313" key="6">
    <source>
        <dbReference type="Proteomes" id="UP001596380"/>
    </source>
</evidence>
<dbReference type="InterPro" id="IPR036318">
    <property type="entry name" value="FAD-bd_PCMH-like_sf"/>
</dbReference>